<keyword evidence="5 8" id="KW-0378">Hydrolase</keyword>
<dbReference type="PROSITE" id="PS00630">
    <property type="entry name" value="IMP_2"/>
    <property type="match status" value="1"/>
</dbReference>
<dbReference type="PROSITE" id="PS00629">
    <property type="entry name" value="IMP_1"/>
    <property type="match status" value="1"/>
</dbReference>
<accession>A0A3S5Y6C7</accession>
<evidence type="ECO:0000256" key="5">
    <source>
        <dbReference type="ARBA" id="ARBA00022801"/>
    </source>
</evidence>
<comment type="catalytic activity">
    <reaction evidence="1 8">
        <text>a myo-inositol phosphate + H2O = myo-inositol + phosphate</text>
        <dbReference type="Rhea" id="RHEA:24056"/>
        <dbReference type="ChEBI" id="CHEBI:15377"/>
        <dbReference type="ChEBI" id="CHEBI:17268"/>
        <dbReference type="ChEBI" id="CHEBI:43474"/>
        <dbReference type="ChEBI" id="CHEBI:84139"/>
        <dbReference type="EC" id="3.1.3.25"/>
    </reaction>
</comment>
<dbReference type="InterPro" id="IPR020550">
    <property type="entry name" value="Inositol_monophosphatase_CS"/>
</dbReference>
<dbReference type="KEGG" id="req:REQ_20290"/>
<comment type="cofactor">
    <cofactor evidence="2 7 8">
        <name>Mg(2+)</name>
        <dbReference type="ChEBI" id="CHEBI:18420"/>
    </cofactor>
</comment>
<keyword evidence="6 7" id="KW-0460">Magnesium</keyword>
<sequence>MHRVNSSPVDRTDSNPASVTPADLLRVAVAVAETAAEHVRVRRPEVFGVMGARVHGDDGQSVRAKSTPTDPVTVVDTEAEQLIRGLLAERRPQDAVLGEEGGGARDVPEGVRWVVDPIDGTVNFLYGIPAYSVSVAAQIDGVSVAGAVVDVAARVTYSAAKGEGARFVDSGAPDAVVEGTLSCNPITDASSALLATGFGYGVERRRAQGKLIAALLPHVRDIRRVGSAALDLCMVASGRVDAHFEHGLNPWDWAAGALIASEAGARVHLPGPDVGGASGEVVLAVAPGIADELEAVMRSVGAYAPIP</sequence>
<dbReference type="SUPFAM" id="SSF56655">
    <property type="entry name" value="Carbohydrate phosphatase"/>
    <property type="match status" value="1"/>
</dbReference>
<dbReference type="PRINTS" id="PR00377">
    <property type="entry name" value="IMPHPHTASES"/>
</dbReference>
<dbReference type="InterPro" id="IPR020583">
    <property type="entry name" value="Inositol_monoP_metal-BS"/>
</dbReference>
<feature type="binding site" evidence="7">
    <location>
        <position position="118"/>
    </location>
    <ligand>
        <name>Mg(2+)</name>
        <dbReference type="ChEBI" id="CHEBI:18420"/>
        <label>1</label>
        <note>catalytic</note>
    </ligand>
</feature>
<evidence type="ECO:0000256" key="4">
    <source>
        <dbReference type="ARBA" id="ARBA00022723"/>
    </source>
</evidence>
<feature type="binding site" evidence="7">
    <location>
        <position position="116"/>
    </location>
    <ligand>
        <name>Mg(2+)</name>
        <dbReference type="ChEBI" id="CHEBI:18420"/>
        <label>1</label>
        <note>catalytic</note>
    </ligand>
</feature>
<dbReference type="GO" id="GO:0007165">
    <property type="term" value="P:signal transduction"/>
    <property type="evidence" value="ECO:0007669"/>
    <property type="project" value="TreeGrafter"/>
</dbReference>
<evidence type="ECO:0000256" key="2">
    <source>
        <dbReference type="ARBA" id="ARBA00001946"/>
    </source>
</evidence>
<dbReference type="Gene3D" id="3.40.190.80">
    <property type="match status" value="1"/>
</dbReference>
<comment type="similarity">
    <text evidence="3 8">Belongs to the inositol monophosphatase superfamily.</text>
</comment>
<dbReference type="GO" id="GO:0046854">
    <property type="term" value="P:phosphatidylinositol phosphate biosynthetic process"/>
    <property type="evidence" value="ECO:0007669"/>
    <property type="project" value="InterPro"/>
</dbReference>
<dbReference type="Proteomes" id="UP001154400">
    <property type="component" value="Chromosome"/>
</dbReference>
<reference evidence="9" key="1">
    <citation type="journal article" date="2010" name="PLoS Genet.">
        <title>The genome of a pathogenic rhodococcus: cooptive virulence underpinned by key gene acquisitions.</title>
        <authorList>
            <person name="Letek M."/>
            <person name="Gonzalez P."/>
            <person name="Macarthur I."/>
            <person name="Rodriguez H."/>
            <person name="Freeman T.C."/>
            <person name="Valero-Rello A."/>
            <person name="Blanco M."/>
            <person name="Buckley T."/>
            <person name="Cherevach I."/>
            <person name="Fahey R."/>
            <person name="Hapeshi A."/>
            <person name="Holdstock J."/>
            <person name="Leadon D."/>
            <person name="Navas J."/>
            <person name="Ocampo A."/>
            <person name="Quail M.A."/>
            <person name="Sanders M."/>
            <person name="Scortti M.M."/>
            <person name="Prescott J.F."/>
            <person name="Fogarty U."/>
            <person name="Meijer W.G."/>
            <person name="Parkhill J."/>
            <person name="Bentley S.D."/>
            <person name="Vazquez-Boland J.A."/>
        </authorList>
    </citation>
    <scope>NUCLEOTIDE SEQUENCE [LARGE SCALE GENOMIC DNA]</scope>
    <source>
        <strain evidence="9 10">103S</strain>
    </source>
</reference>
<evidence type="ECO:0000256" key="7">
    <source>
        <dbReference type="PIRSR" id="PIRSR600760-2"/>
    </source>
</evidence>
<evidence type="ECO:0000256" key="6">
    <source>
        <dbReference type="ARBA" id="ARBA00022842"/>
    </source>
</evidence>
<evidence type="ECO:0000256" key="8">
    <source>
        <dbReference type="RuleBase" id="RU364068"/>
    </source>
</evidence>
<evidence type="ECO:0000256" key="1">
    <source>
        <dbReference type="ARBA" id="ARBA00001033"/>
    </source>
</evidence>
<proteinExistence type="inferred from homology"/>
<gene>
    <name evidence="9" type="ordered locus">REQ_20290</name>
</gene>
<dbReference type="InterPro" id="IPR033942">
    <property type="entry name" value="IMPase"/>
</dbReference>
<evidence type="ECO:0000313" key="9">
    <source>
        <dbReference type="EMBL" id="CBH48087.1"/>
    </source>
</evidence>
<dbReference type="CDD" id="cd01639">
    <property type="entry name" value="IMPase"/>
    <property type="match status" value="1"/>
</dbReference>
<feature type="binding site" evidence="7">
    <location>
        <position position="119"/>
    </location>
    <ligand>
        <name>Mg(2+)</name>
        <dbReference type="ChEBI" id="CHEBI:18420"/>
        <label>1</label>
        <note>catalytic</note>
    </ligand>
</feature>
<organism evidence="9">
    <name type="scientific">Rhodococcus hoagii (strain 103S)</name>
    <name type="common">Rhodococcus equi</name>
    <dbReference type="NCBI Taxonomy" id="685727"/>
    <lineage>
        <taxon>Bacteria</taxon>
        <taxon>Bacillati</taxon>
        <taxon>Actinomycetota</taxon>
        <taxon>Actinomycetes</taxon>
        <taxon>Mycobacteriales</taxon>
        <taxon>Nocardiaceae</taxon>
        <taxon>Prescottella</taxon>
    </lineage>
</organism>
<feature type="binding site" evidence="7">
    <location>
        <position position="252"/>
    </location>
    <ligand>
        <name>Mg(2+)</name>
        <dbReference type="ChEBI" id="CHEBI:18420"/>
        <label>1</label>
        <note>catalytic</note>
    </ligand>
</feature>
<dbReference type="Pfam" id="PF00459">
    <property type="entry name" value="Inositol_P"/>
    <property type="match status" value="1"/>
</dbReference>
<dbReference type="InterPro" id="IPR000760">
    <property type="entry name" value="Inositol_monophosphatase-like"/>
</dbReference>
<name>A0A3S5Y6C7_RHOH1</name>
<dbReference type="RefSeq" id="WP_013415813.1">
    <property type="nucleotide sequence ID" value="NC_014659.1"/>
</dbReference>
<evidence type="ECO:0000256" key="3">
    <source>
        <dbReference type="ARBA" id="ARBA00009759"/>
    </source>
</evidence>
<dbReference type="GO" id="GO:0008934">
    <property type="term" value="F:inositol monophosphate 1-phosphatase activity"/>
    <property type="evidence" value="ECO:0007669"/>
    <property type="project" value="InterPro"/>
</dbReference>
<dbReference type="EMBL" id="FN563149">
    <property type="protein sequence ID" value="CBH48087.1"/>
    <property type="molecule type" value="Genomic_DNA"/>
</dbReference>
<feature type="binding site" evidence="7">
    <location>
        <position position="99"/>
    </location>
    <ligand>
        <name>Mg(2+)</name>
        <dbReference type="ChEBI" id="CHEBI:18420"/>
        <label>1</label>
        <note>catalytic</note>
    </ligand>
</feature>
<dbReference type="GO" id="GO:0046872">
    <property type="term" value="F:metal ion binding"/>
    <property type="evidence" value="ECO:0007669"/>
    <property type="project" value="UniProtKB-KW"/>
</dbReference>
<evidence type="ECO:0000313" key="10">
    <source>
        <dbReference type="Proteomes" id="UP000006892"/>
    </source>
</evidence>
<dbReference type="Gene3D" id="3.30.540.10">
    <property type="entry name" value="Fructose-1,6-Bisphosphatase, subunit A, domain 1"/>
    <property type="match status" value="1"/>
</dbReference>
<protein>
    <recommendedName>
        <fullName evidence="8">Inositol-1-monophosphatase</fullName>
        <ecNumber evidence="8">3.1.3.25</ecNumber>
    </recommendedName>
</protein>
<dbReference type="GO" id="GO:0006020">
    <property type="term" value="P:inositol metabolic process"/>
    <property type="evidence" value="ECO:0007669"/>
    <property type="project" value="TreeGrafter"/>
</dbReference>
<keyword evidence="4 7" id="KW-0479">Metal-binding</keyword>
<dbReference type="PANTHER" id="PTHR20854">
    <property type="entry name" value="INOSITOL MONOPHOSPHATASE"/>
    <property type="match status" value="1"/>
</dbReference>
<dbReference type="AlphaFoldDB" id="A0A3S5Y6C7"/>
<dbReference type="EC" id="3.1.3.25" evidence="8"/>
<dbReference type="PANTHER" id="PTHR20854:SF4">
    <property type="entry name" value="INOSITOL-1-MONOPHOSPHATASE-RELATED"/>
    <property type="match status" value="1"/>
</dbReference>